<feature type="signal peptide" evidence="1">
    <location>
        <begin position="1"/>
        <end position="23"/>
    </location>
</feature>
<evidence type="ECO:0000256" key="1">
    <source>
        <dbReference type="SAM" id="SignalP"/>
    </source>
</evidence>
<dbReference type="Gene3D" id="2.120.10.30">
    <property type="entry name" value="TolB, C-terminal domain"/>
    <property type="match status" value="1"/>
</dbReference>
<dbReference type="RefSeq" id="WP_307347356.1">
    <property type="nucleotide sequence ID" value="NZ_JAUSVS010000002.1"/>
</dbReference>
<protein>
    <submittedName>
        <fullName evidence="2">Sugar lactone lactonase YvrE</fullName>
    </submittedName>
</protein>
<gene>
    <name evidence="2" type="ORF">QO010_001205</name>
</gene>
<feature type="chain" id="PRO_5045331035" evidence="1">
    <location>
        <begin position="24"/>
        <end position="433"/>
    </location>
</feature>
<evidence type="ECO:0000313" key="3">
    <source>
        <dbReference type="Proteomes" id="UP001228905"/>
    </source>
</evidence>
<proteinExistence type="predicted"/>
<comment type="caution">
    <text evidence="2">The sequence shown here is derived from an EMBL/GenBank/DDBJ whole genome shotgun (WGS) entry which is preliminary data.</text>
</comment>
<evidence type="ECO:0000313" key="2">
    <source>
        <dbReference type="EMBL" id="MDQ0463434.1"/>
    </source>
</evidence>
<dbReference type="Pfam" id="PF14559">
    <property type="entry name" value="TPR_19"/>
    <property type="match status" value="1"/>
</dbReference>
<dbReference type="InterPro" id="IPR011042">
    <property type="entry name" value="6-blade_b-propeller_TolB-like"/>
</dbReference>
<dbReference type="Proteomes" id="UP001228905">
    <property type="component" value="Unassembled WGS sequence"/>
</dbReference>
<name>A0ABU0IN54_9CAUL</name>
<accession>A0ABU0IN54</accession>
<dbReference type="SUPFAM" id="SSF63829">
    <property type="entry name" value="Calcium-dependent phosphotriesterase"/>
    <property type="match status" value="1"/>
</dbReference>
<dbReference type="Gene3D" id="1.25.40.10">
    <property type="entry name" value="Tetratricopeptide repeat domain"/>
    <property type="match status" value="1"/>
</dbReference>
<dbReference type="InterPro" id="IPR011990">
    <property type="entry name" value="TPR-like_helical_dom_sf"/>
</dbReference>
<keyword evidence="1" id="KW-0732">Signal</keyword>
<reference evidence="2 3" key="1">
    <citation type="submission" date="2023-07" db="EMBL/GenBank/DDBJ databases">
        <title>Genomic Encyclopedia of Type Strains, Phase IV (KMG-IV): sequencing the most valuable type-strain genomes for metagenomic binning, comparative biology and taxonomic classification.</title>
        <authorList>
            <person name="Goeker M."/>
        </authorList>
    </citation>
    <scope>NUCLEOTIDE SEQUENCE [LARGE SCALE GENOMIC DNA]</scope>
    <source>
        <strain evidence="2 3">DSM 18695</strain>
    </source>
</reference>
<keyword evidence="3" id="KW-1185">Reference proteome</keyword>
<dbReference type="EMBL" id="JAUSVS010000002">
    <property type="protein sequence ID" value="MDQ0463434.1"/>
    <property type="molecule type" value="Genomic_DNA"/>
</dbReference>
<organism evidence="2 3">
    <name type="scientific">Caulobacter ginsengisoli</name>
    <dbReference type="NCBI Taxonomy" id="400775"/>
    <lineage>
        <taxon>Bacteria</taxon>
        <taxon>Pseudomonadati</taxon>
        <taxon>Pseudomonadota</taxon>
        <taxon>Alphaproteobacteria</taxon>
        <taxon>Caulobacterales</taxon>
        <taxon>Caulobacteraceae</taxon>
        <taxon>Caulobacter</taxon>
    </lineage>
</organism>
<sequence length="433" mass="45188">MSARTARLLAAVCALALIGAAPAESMIEQVFRLRTEAAEAAKAGDLKTAQARLESARTLFPTSPGLLIRLARVQAANGQPEAAVATLKAYADLGLVFDVANDPALKDLAARPDFALVATAMKTNAQARGTAELVVTVDRGDFIGEGVAVLPDGDLLLSGVAARAVLRVHEGQLSPFLQGDADTGALFGMALDQDGAVWIAEAWGADLPGGSGPARTGLLKLAPDGRVLARYPLVDDGKPRQLGDVIVDEAGTVYATDSVSGGVYRLRAGEAAPSLFAQSNAIKSPQGMGLCSGALLVADYSSGLYRIDTDDGAVSLVAGQGGAALVGLDGVARDPSEDRRGLRSRVLTLDFIATQNGVEPQRLMGLRLDRGCRKLIWAEARLANMPGIDDLSLGAVGQHHYYFVGHSQWGAWGGEGKPVKDDQPVRLYSVPIF</sequence>